<feature type="transmembrane region" description="Helical" evidence="6">
    <location>
        <begin position="243"/>
        <end position="261"/>
    </location>
</feature>
<name>A0ABR6AW47_9HYPH</name>
<feature type="transmembrane region" description="Helical" evidence="6">
    <location>
        <begin position="354"/>
        <end position="375"/>
    </location>
</feature>
<feature type="transmembrane region" description="Helical" evidence="6">
    <location>
        <begin position="268"/>
        <end position="286"/>
    </location>
</feature>
<evidence type="ECO:0000256" key="4">
    <source>
        <dbReference type="ARBA" id="ARBA00022989"/>
    </source>
</evidence>
<sequence length="391" mass="41173">MLLSNIGRTAYFVSVTWIVLTRTDSVRQVAALLLAGAVAQFFSSGISGYLADLIDRRRLSMGFDFVRALVSVATGIATTTTAEIWPFFISIALFSMADRGYLTSMQSIVPSLVAPECAVRVNAASYMMMQSGSFMGALLAGAFLHHLPNNALYTATATIFLVSAMAIRSLRLSLARSGAAGGVIGFRLKHILAIRHLTDNRLVFPAFYYSLSFAVGVLMNVAMSSYVANELKGNAALFGWAESAWALGSAMVCVFLLFGFASGVPKHGLVAPLFVSGLALVSLGLIPDPRLTLIATLILGASCNLGRVFIDARVQQTVNLGSTGRTRGAIHMLSTGAGLAVYALVALLGDALSASFLFAGSGVLVVLAASGGMFLQNSRAASEADCRRQKS</sequence>
<dbReference type="CDD" id="cd06173">
    <property type="entry name" value="MFS_MefA_like"/>
    <property type="match status" value="1"/>
</dbReference>
<evidence type="ECO:0000256" key="6">
    <source>
        <dbReference type="SAM" id="Phobius"/>
    </source>
</evidence>
<gene>
    <name evidence="7" type="ORF">FHW20_004516</name>
</gene>
<dbReference type="SUPFAM" id="SSF103473">
    <property type="entry name" value="MFS general substrate transporter"/>
    <property type="match status" value="1"/>
</dbReference>
<evidence type="ECO:0000313" key="7">
    <source>
        <dbReference type="EMBL" id="MBA8853534.1"/>
    </source>
</evidence>
<dbReference type="Gene3D" id="1.20.1250.20">
    <property type="entry name" value="MFS general substrate transporter like domains"/>
    <property type="match status" value="1"/>
</dbReference>
<protein>
    <submittedName>
        <fullName evidence="7">MFS family permease</fullName>
    </submittedName>
</protein>
<comment type="subcellular location">
    <subcellularLocation>
        <location evidence="1">Cell membrane</location>
        <topology evidence="1">Multi-pass membrane protein</topology>
    </subcellularLocation>
</comment>
<keyword evidence="8" id="KW-1185">Reference proteome</keyword>
<dbReference type="RefSeq" id="WP_021586763.1">
    <property type="nucleotide sequence ID" value="NZ_JAOXXF010000037.1"/>
</dbReference>
<feature type="transmembrane region" description="Helical" evidence="6">
    <location>
        <begin position="330"/>
        <end position="348"/>
    </location>
</feature>
<feature type="transmembrane region" description="Helical" evidence="6">
    <location>
        <begin position="292"/>
        <end position="310"/>
    </location>
</feature>
<keyword evidence="2" id="KW-1003">Cell membrane</keyword>
<comment type="caution">
    <text evidence="7">The sequence shown here is derived from an EMBL/GenBank/DDBJ whole genome shotgun (WGS) entry which is preliminary data.</text>
</comment>
<accession>A0ABR6AW47</accession>
<feature type="transmembrane region" description="Helical" evidence="6">
    <location>
        <begin position="202"/>
        <end position="223"/>
    </location>
</feature>
<dbReference type="InterPro" id="IPR011701">
    <property type="entry name" value="MFS"/>
</dbReference>
<keyword evidence="4 6" id="KW-1133">Transmembrane helix</keyword>
<organism evidence="7 8">
    <name type="scientific">Brucella intermedia</name>
    <dbReference type="NCBI Taxonomy" id="94625"/>
    <lineage>
        <taxon>Bacteria</taxon>
        <taxon>Pseudomonadati</taxon>
        <taxon>Pseudomonadota</taxon>
        <taxon>Alphaproteobacteria</taxon>
        <taxon>Hyphomicrobiales</taxon>
        <taxon>Brucellaceae</taxon>
        <taxon>Brucella/Ochrobactrum group</taxon>
        <taxon>Brucella</taxon>
    </lineage>
</organism>
<dbReference type="PANTHER" id="PTHR23513">
    <property type="entry name" value="INTEGRAL MEMBRANE EFFLUX PROTEIN-RELATED"/>
    <property type="match status" value="1"/>
</dbReference>
<keyword evidence="3 6" id="KW-0812">Transmembrane</keyword>
<evidence type="ECO:0000256" key="5">
    <source>
        <dbReference type="ARBA" id="ARBA00023136"/>
    </source>
</evidence>
<proteinExistence type="predicted"/>
<evidence type="ECO:0000256" key="1">
    <source>
        <dbReference type="ARBA" id="ARBA00004651"/>
    </source>
</evidence>
<dbReference type="EMBL" id="JACGXG010000012">
    <property type="protein sequence ID" value="MBA8853534.1"/>
    <property type="molecule type" value="Genomic_DNA"/>
</dbReference>
<evidence type="ECO:0000256" key="3">
    <source>
        <dbReference type="ARBA" id="ARBA00022692"/>
    </source>
</evidence>
<feature type="transmembrane region" description="Helical" evidence="6">
    <location>
        <begin position="29"/>
        <end position="50"/>
    </location>
</feature>
<feature type="transmembrane region" description="Helical" evidence="6">
    <location>
        <begin position="150"/>
        <end position="167"/>
    </location>
</feature>
<reference evidence="7 8" key="1">
    <citation type="submission" date="2020-07" db="EMBL/GenBank/DDBJ databases">
        <title>Genomic Encyclopedia of Type Strains, Phase IV (KMG-V): Genome sequencing to study the core and pangenomes of soil and plant-associated prokaryotes.</title>
        <authorList>
            <person name="Whitman W."/>
        </authorList>
    </citation>
    <scope>NUCLEOTIDE SEQUENCE [LARGE SCALE GENOMIC DNA]</scope>
    <source>
        <strain evidence="7 8">RH4WT92</strain>
    </source>
</reference>
<evidence type="ECO:0000313" key="8">
    <source>
        <dbReference type="Proteomes" id="UP000578622"/>
    </source>
</evidence>
<evidence type="ECO:0000256" key="2">
    <source>
        <dbReference type="ARBA" id="ARBA00022475"/>
    </source>
</evidence>
<dbReference type="PANTHER" id="PTHR23513:SF6">
    <property type="entry name" value="MAJOR FACILITATOR SUPERFAMILY ASSOCIATED DOMAIN-CONTAINING PROTEIN"/>
    <property type="match status" value="1"/>
</dbReference>
<dbReference type="InterPro" id="IPR036259">
    <property type="entry name" value="MFS_trans_sf"/>
</dbReference>
<dbReference type="Proteomes" id="UP000578622">
    <property type="component" value="Unassembled WGS sequence"/>
</dbReference>
<keyword evidence="5 6" id="KW-0472">Membrane</keyword>
<dbReference type="Pfam" id="PF07690">
    <property type="entry name" value="MFS_1"/>
    <property type="match status" value="1"/>
</dbReference>